<name>A0A834JTE0_VESVU</name>
<dbReference type="GO" id="GO:0006629">
    <property type="term" value="P:lipid metabolic process"/>
    <property type="evidence" value="ECO:0007669"/>
    <property type="project" value="InterPro"/>
</dbReference>
<reference evidence="1" key="1">
    <citation type="journal article" date="2020" name="G3 (Bethesda)">
        <title>High-Quality Assemblies for Three Invasive Social Wasps from the &lt;i&gt;Vespula&lt;/i&gt; Genus.</title>
        <authorList>
            <person name="Harrop T.W.R."/>
            <person name="Guhlin J."/>
            <person name="McLaughlin G.M."/>
            <person name="Permina E."/>
            <person name="Stockwell P."/>
            <person name="Gilligan J."/>
            <person name="Le Lec M.F."/>
            <person name="Gruber M.A.M."/>
            <person name="Quinn O."/>
            <person name="Lovegrove M."/>
            <person name="Duncan E.J."/>
            <person name="Remnant E.J."/>
            <person name="Van Eeckhoven J."/>
            <person name="Graham B."/>
            <person name="Knapp R.A."/>
            <person name="Langford K.W."/>
            <person name="Kronenberg Z."/>
            <person name="Press M.O."/>
            <person name="Eacker S.M."/>
            <person name="Wilson-Rankin E.E."/>
            <person name="Purcell J."/>
            <person name="Lester P.J."/>
            <person name="Dearden P.K."/>
        </authorList>
    </citation>
    <scope>NUCLEOTIDE SEQUENCE</scope>
    <source>
        <strain evidence="1">Marl-1</strain>
    </source>
</reference>
<proteinExistence type="predicted"/>
<keyword evidence="2" id="KW-1185">Reference proteome</keyword>
<dbReference type="AlphaFoldDB" id="A0A834JTE0"/>
<accession>A0A834JTE0</accession>
<dbReference type="EMBL" id="JACSEA010000009">
    <property type="protein sequence ID" value="KAF7393177.1"/>
    <property type="molecule type" value="Genomic_DNA"/>
</dbReference>
<comment type="caution">
    <text evidence="1">The sequence shown here is derived from an EMBL/GenBank/DDBJ whole genome shotgun (WGS) entry which is preliminary data.</text>
</comment>
<dbReference type="Gene3D" id="3.20.20.190">
    <property type="entry name" value="Phosphatidylinositol (PI) phosphodiesterase"/>
    <property type="match status" value="1"/>
</dbReference>
<evidence type="ECO:0000313" key="2">
    <source>
        <dbReference type="Proteomes" id="UP000614350"/>
    </source>
</evidence>
<sequence length="334" mass="39005">MDRKYDIKSEHQYYSGEYSIRTISNNNLEFWMTRLPKSLKNVSIIYLAIPGSHNTMTYTIERRNEVGPDEPAYIRALGRYCSIFSKPVIFNWSVTQKNSVREQLNGGIRYLDLRVATKTRDDNIYFLHGLYGSEVTKPLEDIVRWLNHHTNEVIILDFQHFYNFSDINHRRLVAIINDIFREKLCPTFSSFDHMSLNWLASKRYQVFVIYRNVYAMNHANLWPSDLWPTPWPNTVFVDQLVDFLNDKLQKRSPDIALVSQCLLTPNISYVMKHLCGNLQSDLAPICQKAILGWISQHKSGSNGINIVISDFISDKNYLFPKTVIQTNLKLLKDL</sequence>
<protein>
    <recommendedName>
        <fullName evidence="3">PI-PLC X domain-containing protein 3</fullName>
    </recommendedName>
</protein>
<dbReference type="CDD" id="cd08616">
    <property type="entry name" value="PI-PLCXD1c"/>
    <property type="match status" value="1"/>
</dbReference>
<organism evidence="1 2">
    <name type="scientific">Vespula vulgaris</name>
    <name type="common">Yellow jacket</name>
    <name type="synonym">Wasp</name>
    <dbReference type="NCBI Taxonomy" id="7454"/>
    <lineage>
        <taxon>Eukaryota</taxon>
        <taxon>Metazoa</taxon>
        <taxon>Ecdysozoa</taxon>
        <taxon>Arthropoda</taxon>
        <taxon>Hexapoda</taxon>
        <taxon>Insecta</taxon>
        <taxon>Pterygota</taxon>
        <taxon>Neoptera</taxon>
        <taxon>Endopterygota</taxon>
        <taxon>Hymenoptera</taxon>
        <taxon>Apocrita</taxon>
        <taxon>Aculeata</taxon>
        <taxon>Vespoidea</taxon>
        <taxon>Vespidae</taxon>
        <taxon>Vespinae</taxon>
        <taxon>Vespula</taxon>
    </lineage>
</organism>
<evidence type="ECO:0008006" key="3">
    <source>
        <dbReference type="Google" id="ProtNLM"/>
    </source>
</evidence>
<dbReference type="PANTHER" id="PTHR13593:SF113">
    <property type="entry name" value="SI:DKEY-266F7.9"/>
    <property type="match status" value="1"/>
</dbReference>
<dbReference type="InterPro" id="IPR017946">
    <property type="entry name" value="PLC-like_Pdiesterase_TIM-brl"/>
</dbReference>
<gene>
    <name evidence="1" type="ORF">HZH66_009010</name>
</gene>
<dbReference type="GO" id="GO:0008081">
    <property type="term" value="F:phosphoric diester hydrolase activity"/>
    <property type="evidence" value="ECO:0007669"/>
    <property type="project" value="InterPro"/>
</dbReference>
<evidence type="ECO:0000313" key="1">
    <source>
        <dbReference type="EMBL" id="KAF7393177.1"/>
    </source>
</evidence>
<dbReference type="PANTHER" id="PTHR13593">
    <property type="match status" value="1"/>
</dbReference>
<dbReference type="Pfam" id="PF26146">
    <property type="entry name" value="PI-PLC_X"/>
    <property type="match status" value="1"/>
</dbReference>
<dbReference type="InterPro" id="IPR051057">
    <property type="entry name" value="PI-PLC_domain"/>
</dbReference>
<dbReference type="InterPro" id="IPR042158">
    <property type="entry name" value="PLCXD1/2/3"/>
</dbReference>
<dbReference type="Proteomes" id="UP000614350">
    <property type="component" value="Unassembled WGS sequence"/>
</dbReference>
<dbReference type="SUPFAM" id="SSF51695">
    <property type="entry name" value="PLC-like phosphodiesterases"/>
    <property type="match status" value="1"/>
</dbReference>